<proteinExistence type="predicted"/>
<organism evidence="1 2">
    <name type="scientific">Tegillarca granosa</name>
    <name type="common">Malaysian cockle</name>
    <name type="synonym">Anadara granosa</name>
    <dbReference type="NCBI Taxonomy" id="220873"/>
    <lineage>
        <taxon>Eukaryota</taxon>
        <taxon>Metazoa</taxon>
        <taxon>Spiralia</taxon>
        <taxon>Lophotrochozoa</taxon>
        <taxon>Mollusca</taxon>
        <taxon>Bivalvia</taxon>
        <taxon>Autobranchia</taxon>
        <taxon>Pteriomorphia</taxon>
        <taxon>Arcoida</taxon>
        <taxon>Arcoidea</taxon>
        <taxon>Arcidae</taxon>
        <taxon>Tegillarca</taxon>
    </lineage>
</organism>
<comment type="caution">
    <text evidence="1">The sequence shown here is derived from an EMBL/GenBank/DDBJ whole genome shotgun (WGS) entry which is preliminary data.</text>
</comment>
<gene>
    <name evidence="1" type="ORF">KUTeg_015753</name>
</gene>
<keyword evidence="2" id="KW-1185">Reference proteome</keyword>
<sequence>MTINYFRKKENVNCHLLFEVLFEVLSCCKCSLLQDNNPDVRHWYLLIVAIVPIDRLNLELRWQHLQVLSPDRIYDDEW</sequence>
<dbReference type="Proteomes" id="UP001217089">
    <property type="component" value="Unassembled WGS sequence"/>
</dbReference>
<evidence type="ECO:0000313" key="2">
    <source>
        <dbReference type="Proteomes" id="UP001217089"/>
    </source>
</evidence>
<dbReference type="EMBL" id="JARBDR010000811">
    <property type="protein sequence ID" value="KAJ8306712.1"/>
    <property type="molecule type" value="Genomic_DNA"/>
</dbReference>
<evidence type="ECO:0000313" key="1">
    <source>
        <dbReference type="EMBL" id="KAJ8306712.1"/>
    </source>
</evidence>
<reference evidence="1 2" key="1">
    <citation type="submission" date="2022-12" db="EMBL/GenBank/DDBJ databases">
        <title>Chromosome-level genome of Tegillarca granosa.</title>
        <authorList>
            <person name="Kim J."/>
        </authorList>
    </citation>
    <scope>NUCLEOTIDE SEQUENCE [LARGE SCALE GENOMIC DNA]</scope>
    <source>
        <strain evidence="1">Teg-2019</strain>
        <tissue evidence="1">Adductor muscle</tissue>
    </source>
</reference>
<accession>A0ABQ9EN71</accession>
<name>A0ABQ9EN71_TEGGR</name>
<protein>
    <submittedName>
        <fullName evidence="1">Uncharacterized protein</fullName>
    </submittedName>
</protein>